<evidence type="ECO:0000313" key="5">
    <source>
        <dbReference type="Proteomes" id="UP000293550"/>
    </source>
</evidence>
<evidence type="ECO:0000313" key="4">
    <source>
        <dbReference type="EMBL" id="RZI45591.1"/>
    </source>
</evidence>
<protein>
    <submittedName>
        <fullName evidence="4">Folate-binding protein</fullName>
    </submittedName>
</protein>
<accession>A0A4Q7DFM6</accession>
<keyword evidence="1" id="KW-0809">Transit peptide</keyword>
<evidence type="ECO:0000259" key="3">
    <source>
        <dbReference type="Pfam" id="PF25455"/>
    </source>
</evidence>
<dbReference type="Pfam" id="PF25455">
    <property type="entry name" value="Beta-barrel_CAF17_C"/>
    <property type="match status" value="1"/>
</dbReference>
<dbReference type="PANTHER" id="PTHR22602:SF0">
    <property type="entry name" value="TRANSFERASE CAF17, MITOCHONDRIAL-RELATED"/>
    <property type="match status" value="1"/>
</dbReference>
<dbReference type="InterPro" id="IPR006222">
    <property type="entry name" value="GCVT_N"/>
</dbReference>
<dbReference type="InterPro" id="IPR045179">
    <property type="entry name" value="YgfZ/GcvT"/>
</dbReference>
<dbReference type="PANTHER" id="PTHR22602">
    <property type="entry name" value="TRANSFERASE CAF17, MITOCHONDRIAL-RELATED"/>
    <property type="match status" value="1"/>
</dbReference>
<evidence type="ECO:0000259" key="2">
    <source>
        <dbReference type="Pfam" id="PF01571"/>
    </source>
</evidence>
<dbReference type="Proteomes" id="UP000293550">
    <property type="component" value="Unassembled WGS sequence"/>
</dbReference>
<sequence length="275" mass="30930">MSFFIVPLPHRSLISLSGPDKASFLQGLVTNDVEKISPQRPLYAAFLNPQGKFLNDLFIVETTDGDWLIDCENAEELLKRLNLYKLRSDVTLTNLRGQYAVYAVWGDDIPALEDGAVIDDPRLPELGRRWYVPSDTSIPMPLSPLETYDRHRILLGVGDGSRDVPVQKGIILEHNFDELGAMDWRKGCYIGQELMARTHYRGEIRKRLLPVKIEGPAVSYGAPIFDVEGQEVGEMRTYVDDCGLAMLRLSVFDSEPVELKAGQTILKPWIALKKG</sequence>
<dbReference type="InterPro" id="IPR057460">
    <property type="entry name" value="CAF17_C"/>
</dbReference>
<reference evidence="4 5" key="1">
    <citation type="submission" date="2018-10" db="EMBL/GenBank/DDBJ databases">
        <title>An updated phylogeny of the Alphaproteobacteria reveals that the parasitic Rickettsiales and Holosporales have independent origins.</title>
        <authorList>
            <person name="Munoz-Gomez S.A."/>
            <person name="Hess S."/>
            <person name="Burger G."/>
            <person name="Lang B.F."/>
            <person name="Susko E."/>
            <person name="Slamovits C.H."/>
            <person name="Roger A.J."/>
        </authorList>
    </citation>
    <scope>NUCLEOTIDE SEQUENCE [LARGE SCALE GENOMIC DNA]</scope>
    <source>
        <strain evidence="4">HOLO01</strain>
    </source>
</reference>
<dbReference type="SUPFAM" id="SSF103025">
    <property type="entry name" value="Folate-binding domain"/>
    <property type="match status" value="1"/>
</dbReference>
<gene>
    <name evidence="4" type="ORF">EQU50_06610</name>
</gene>
<proteinExistence type="predicted"/>
<dbReference type="InterPro" id="IPR017703">
    <property type="entry name" value="YgfZ/GCV_T_CS"/>
</dbReference>
<organism evidence="4 5">
    <name type="scientific">Candidatus Finniella inopinata</name>
    <dbReference type="NCBI Taxonomy" id="1696036"/>
    <lineage>
        <taxon>Bacteria</taxon>
        <taxon>Pseudomonadati</taxon>
        <taxon>Pseudomonadota</taxon>
        <taxon>Alphaproteobacteria</taxon>
        <taxon>Holosporales</taxon>
        <taxon>Candidatus Paracaedibacteraceae</taxon>
        <taxon>Candidatus Finniella</taxon>
    </lineage>
</organism>
<comment type="caution">
    <text evidence="4">The sequence shown here is derived from an EMBL/GenBank/DDBJ whole genome shotgun (WGS) entry which is preliminary data.</text>
</comment>
<dbReference type="RefSeq" id="WP_130154347.1">
    <property type="nucleotide sequence ID" value="NZ_SCFB01000008.1"/>
</dbReference>
<dbReference type="EMBL" id="SCFB01000008">
    <property type="protein sequence ID" value="RZI45591.1"/>
    <property type="molecule type" value="Genomic_DNA"/>
</dbReference>
<dbReference type="Gene3D" id="3.30.1360.120">
    <property type="entry name" value="Probable tRNA modification gtpase trme, domain 1"/>
    <property type="match status" value="2"/>
</dbReference>
<name>A0A4Q7DFM6_9PROT</name>
<evidence type="ECO:0000256" key="1">
    <source>
        <dbReference type="ARBA" id="ARBA00022946"/>
    </source>
</evidence>
<feature type="domain" description="GCVT N-terminal" evidence="2">
    <location>
        <begin position="14"/>
        <end position="106"/>
    </location>
</feature>
<feature type="domain" description="CAF17 C-terminal" evidence="3">
    <location>
        <begin position="205"/>
        <end position="269"/>
    </location>
</feature>
<keyword evidence="5" id="KW-1185">Reference proteome</keyword>
<dbReference type="Pfam" id="PF01571">
    <property type="entry name" value="GCV_T"/>
    <property type="match status" value="1"/>
</dbReference>
<dbReference type="InterPro" id="IPR027266">
    <property type="entry name" value="TrmE/GcvT-like"/>
</dbReference>
<dbReference type="GO" id="GO:0016226">
    <property type="term" value="P:iron-sulfur cluster assembly"/>
    <property type="evidence" value="ECO:0007669"/>
    <property type="project" value="TreeGrafter"/>
</dbReference>
<dbReference type="NCBIfam" id="TIGR03317">
    <property type="entry name" value="ygfZ_signature"/>
    <property type="match status" value="1"/>
</dbReference>
<dbReference type="AlphaFoldDB" id="A0A4Q7DFM6"/>
<dbReference type="OrthoDB" id="9796287at2"/>